<keyword evidence="3" id="KW-1185">Reference proteome</keyword>
<evidence type="ECO:0000313" key="3">
    <source>
        <dbReference type="Proteomes" id="UP001497516"/>
    </source>
</evidence>
<feature type="compositionally biased region" description="Polar residues" evidence="1">
    <location>
        <begin position="11"/>
        <end position="63"/>
    </location>
</feature>
<protein>
    <submittedName>
        <fullName evidence="2">Uncharacterized protein</fullName>
    </submittedName>
</protein>
<dbReference type="Proteomes" id="UP001497516">
    <property type="component" value="Chromosome 3"/>
</dbReference>
<gene>
    <name evidence="2" type="ORF">LTRI10_LOCUS18976</name>
</gene>
<feature type="region of interest" description="Disordered" evidence="1">
    <location>
        <begin position="1"/>
        <end position="66"/>
    </location>
</feature>
<sequence length="116" mass="12017">MQIERGVTPAHATSSTSGDIQTTIPKRTQLPPSTKTTKNGAETPNINGHANGVAQNQANSTGGQPPKVIRILAKGMQEKPPHLMQPPPNVNPQSGQLEGKGITTAININGANPSAN</sequence>
<reference evidence="2 3" key="1">
    <citation type="submission" date="2024-04" db="EMBL/GenBank/DDBJ databases">
        <authorList>
            <person name="Fracassetti M."/>
        </authorList>
    </citation>
    <scope>NUCLEOTIDE SEQUENCE [LARGE SCALE GENOMIC DNA]</scope>
</reference>
<dbReference type="EMBL" id="OZ034816">
    <property type="protein sequence ID" value="CAL1377318.1"/>
    <property type="molecule type" value="Genomic_DNA"/>
</dbReference>
<dbReference type="AlphaFoldDB" id="A0AAV2DV85"/>
<proteinExistence type="predicted"/>
<feature type="region of interest" description="Disordered" evidence="1">
    <location>
        <begin position="79"/>
        <end position="98"/>
    </location>
</feature>
<organism evidence="2 3">
    <name type="scientific">Linum trigynum</name>
    <dbReference type="NCBI Taxonomy" id="586398"/>
    <lineage>
        <taxon>Eukaryota</taxon>
        <taxon>Viridiplantae</taxon>
        <taxon>Streptophyta</taxon>
        <taxon>Embryophyta</taxon>
        <taxon>Tracheophyta</taxon>
        <taxon>Spermatophyta</taxon>
        <taxon>Magnoliopsida</taxon>
        <taxon>eudicotyledons</taxon>
        <taxon>Gunneridae</taxon>
        <taxon>Pentapetalae</taxon>
        <taxon>rosids</taxon>
        <taxon>fabids</taxon>
        <taxon>Malpighiales</taxon>
        <taxon>Linaceae</taxon>
        <taxon>Linum</taxon>
    </lineage>
</organism>
<evidence type="ECO:0000256" key="1">
    <source>
        <dbReference type="SAM" id="MobiDB-lite"/>
    </source>
</evidence>
<evidence type="ECO:0000313" key="2">
    <source>
        <dbReference type="EMBL" id="CAL1377318.1"/>
    </source>
</evidence>
<name>A0AAV2DV85_9ROSI</name>
<accession>A0AAV2DV85</accession>